<dbReference type="RefSeq" id="WP_221007722.1">
    <property type="nucleotide sequence ID" value="NZ_CP081150.1"/>
</dbReference>
<keyword evidence="7 8" id="KW-0802">TPR repeat</keyword>
<dbReference type="EMBL" id="CP081150">
    <property type="protein sequence ID" value="QZA79203.1"/>
    <property type="molecule type" value="Genomic_DNA"/>
</dbReference>
<feature type="repeat" description="TPR" evidence="8">
    <location>
        <begin position="48"/>
        <end position="81"/>
    </location>
</feature>
<organism evidence="10 11">
    <name type="scientific">Deefgea tanakiae</name>
    <dbReference type="NCBI Taxonomy" id="2865840"/>
    <lineage>
        <taxon>Bacteria</taxon>
        <taxon>Pseudomonadati</taxon>
        <taxon>Pseudomonadota</taxon>
        <taxon>Betaproteobacteria</taxon>
        <taxon>Neisseriales</taxon>
        <taxon>Chitinibacteraceae</taxon>
        <taxon>Deefgea</taxon>
    </lineage>
</organism>
<dbReference type="InterPro" id="IPR019734">
    <property type="entry name" value="TPR_rpt"/>
</dbReference>
<evidence type="ECO:0000256" key="6">
    <source>
        <dbReference type="ARBA" id="ARBA00022737"/>
    </source>
</evidence>
<evidence type="ECO:0000256" key="2">
    <source>
        <dbReference type="ARBA" id="ARBA00005386"/>
    </source>
</evidence>
<dbReference type="EC" id="2.4.1.255" evidence="3"/>
<evidence type="ECO:0000256" key="1">
    <source>
        <dbReference type="ARBA" id="ARBA00004922"/>
    </source>
</evidence>
<evidence type="ECO:0000259" key="9">
    <source>
        <dbReference type="Pfam" id="PF13844"/>
    </source>
</evidence>
<dbReference type="Gene3D" id="3.40.50.2000">
    <property type="entry name" value="Glycogen Phosphorylase B"/>
    <property type="match status" value="1"/>
</dbReference>
<evidence type="ECO:0000256" key="3">
    <source>
        <dbReference type="ARBA" id="ARBA00011970"/>
    </source>
</evidence>
<evidence type="ECO:0000313" key="11">
    <source>
        <dbReference type="Proteomes" id="UP000825679"/>
    </source>
</evidence>
<reference evidence="10 11" key="1">
    <citation type="submission" date="2021-08" db="EMBL/GenBank/DDBJ databases">
        <title>complete genome sequencing of Deefgea sp. D25.</title>
        <authorList>
            <person name="Bae J.-W."/>
            <person name="Gim D.-H."/>
        </authorList>
    </citation>
    <scope>NUCLEOTIDE SEQUENCE [LARGE SCALE GENOMIC DNA]</scope>
    <source>
        <strain evidence="10 11">D25</strain>
    </source>
</reference>
<dbReference type="InterPro" id="IPR051939">
    <property type="entry name" value="Glycosyltr_41/O-GlcNAc_trsf"/>
</dbReference>
<evidence type="ECO:0000313" key="10">
    <source>
        <dbReference type="EMBL" id="QZA79203.1"/>
    </source>
</evidence>
<dbReference type="SUPFAM" id="SSF48452">
    <property type="entry name" value="TPR-like"/>
    <property type="match status" value="1"/>
</dbReference>
<comment type="pathway">
    <text evidence="1">Protein modification; protein glycosylation.</text>
</comment>
<dbReference type="Pfam" id="PF14559">
    <property type="entry name" value="TPR_19"/>
    <property type="match status" value="1"/>
</dbReference>
<keyword evidence="5" id="KW-0808">Transferase</keyword>
<dbReference type="Gene3D" id="3.40.50.11380">
    <property type="match status" value="1"/>
</dbReference>
<evidence type="ECO:0000256" key="8">
    <source>
        <dbReference type="PROSITE-ProRule" id="PRU00339"/>
    </source>
</evidence>
<dbReference type="Gene3D" id="1.25.40.10">
    <property type="entry name" value="Tetratricopeptide repeat domain"/>
    <property type="match status" value="2"/>
</dbReference>
<proteinExistence type="inferred from homology"/>
<comment type="similarity">
    <text evidence="2">Belongs to the glycosyltransferase 41 family. O-GlcNAc transferase subfamily.</text>
</comment>
<dbReference type="Pfam" id="PF13432">
    <property type="entry name" value="TPR_16"/>
    <property type="match status" value="1"/>
</dbReference>
<accession>A0ABX8Z9G5</accession>
<feature type="domain" description="O-GlcNAc transferase C-terminal" evidence="9">
    <location>
        <begin position="408"/>
        <end position="587"/>
    </location>
</feature>
<evidence type="ECO:0000256" key="4">
    <source>
        <dbReference type="ARBA" id="ARBA00022676"/>
    </source>
</evidence>
<keyword evidence="6" id="KW-0677">Repeat</keyword>
<dbReference type="PANTHER" id="PTHR44835">
    <property type="entry name" value="UDP-N-ACETYLGLUCOSAMINE--PEPTIDE N-ACETYLGLUCOSAMINYLTRANSFERASE SPINDLY-RELATED"/>
    <property type="match status" value="1"/>
</dbReference>
<dbReference type="SMART" id="SM00028">
    <property type="entry name" value="TPR"/>
    <property type="match status" value="3"/>
</dbReference>
<evidence type="ECO:0000256" key="7">
    <source>
        <dbReference type="ARBA" id="ARBA00022803"/>
    </source>
</evidence>
<gene>
    <name evidence="10" type="ORF">K4H28_07355</name>
</gene>
<feature type="domain" description="O-GlcNAc transferase C-terminal" evidence="9">
    <location>
        <begin position="203"/>
        <end position="383"/>
    </location>
</feature>
<evidence type="ECO:0000256" key="5">
    <source>
        <dbReference type="ARBA" id="ARBA00022679"/>
    </source>
</evidence>
<keyword evidence="11" id="KW-1185">Reference proteome</keyword>
<dbReference type="PROSITE" id="PS50293">
    <property type="entry name" value="TPR_REGION"/>
    <property type="match status" value="1"/>
</dbReference>
<dbReference type="PROSITE" id="PS50005">
    <property type="entry name" value="TPR"/>
    <property type="match status" value="2"/>
</dbReference>
<dbReference type="InterPro" id="IPR029489">
    <property type="entry name" value="OGT/SEC/SPY_C"/>
</dbReference>
<dbReference type="Proteomes" id="UP000825679">
    <property type="component" value="Chromosome"/>
</dbReference>
<dbReference type="PANTHER" id="PTHR44835:SF1">
    <property type="entry name" value="PROTEIN O-GLCNAC TRANSFERASE"/>
    <property type="match status" value="1"/>
</dbReference>
<dbReference type="Pfam" id="PF13844">
    <property type="entry name" value="Glyco_transf_41"/>
    <property type="match status" value="2"/>
</dbReference>
<feature type="repeat" description="TPR" evidence="8">
    <location>
        <begin position="150"/>
        <end position="183"/>
    </location>
</feature>
<keyword evidence="4" id="KW-0328">Glycosyltransferase</keyword>
<protein>
    <recommendedName>
        <fullName evidence="3">protein O-GlcNAc transferase</fullName>
        <ecNumber evidence="3">2.4.1.255</ecNumber>
    </recommendedName>
</protein>
<sequence length="731" mass="82719">MTKSRKSTQKNTNLLEEKIRAEREMASGQFGAIENLCRKILMKSPQDEYACSQLGVAYAQQKRHQEAIEIFEQGLKGNPNSAHLLFNAGVVLGTVKYAEKAYQYAKKAAELLPNNPLAWISYTYAARLVFKYHEVFEAAQHAIELAPMDITARINLGTYFLDTGRPKEALSHYRAALEINPQSEIAHTNLLLSMLYDDASTVKAMATESTRFSKLFDLPKTQLPQHSNTPQAWRKLKLAFIGADISNHAVSYYLEPILARLDRQQYEIHAYHTLHEGDHVTKRLKRYFDSFVTIANFSTEQAFEQIRKDEIDILIDFAGHTTGNGLAIMGKKPAPVQITWLGFPGTTGLKNIDIRLTDEIVDCYAEDGDYSEKLYMLPAPFCVYRPCLQNPLWRYWPDYQVKPTPALENGFITFGSCNNIAKIGLEPLKLWARILAEVPGSRLRIEAWGLDTEEIGHFFTQRCSDAGVDPKRLILVGRGSERAKQYLTYHDIDIALDPFPLTGGTTSSDTLWMGVPMVSMTGNSLRSRLSTTLLTAANLTQWLAQSDDEYIQIAKNLASNIQNLNQTRLSLRRYIEQSPLMDERLFTIYFDNAIREAWVNWCRTQDCNVPPAPEAPLIAEQVFNQEGICSPLDQALPKLKTAVTLKQWDLVYKISTEVLESLPYQVDALLALAEADHANGYNMSVSYLSSAIDSAPQRYDLYIRMAEMLIANNNQQEATQILQLLESRIKQ</sequence>
<dbReference type="InterPro" id="IPR011990">
    <property type="entry name" value="TPR-like_helical_dom_sf"/>
</dbReference>
<name>A0ABX8Z9G5_9NEIS</name>